<dbReference type="KEGG" id="dru:Desru_3072"/>
<dbReference type="Gene3D" id="1.20.120.680">
    <property type="entry name" value="Formiminotetrahydrofolate cyclodeaminase monomer, up-and-down helical bundle"/>
    <property type="match status" value="1"/>
</dbReference>
<evidence type="ECO:0000313" key="3">
    <source>
        <dbReference type="Proteomes" id="UP000009234"/>
    </source>
</evidence>
<protein>
    <submittedName>
        <fullName evidence="2">Formiminotransferase-cyclodeaminase</fullName>
    </submittedName>
</protein>
<dbReference type="InterPro" id="IPR036178">
    <property type="entry name" value="Formintransfe-cycloase-like_sf"/>
</dbReference>
<dbReference type="OrthoDB" id="7959174at2"/>
<proteinExistence type="predicted"/>
<keyword evidence="2" id="KW-0808">Transferase</keyword>
<name>F6DU98_DESRL</name>
<dbReference type="Pfam" id="PF04961">
    <property type="entry name" value="FTCD_C"/>
    <property type="match status" value="1"/>
</dbReference>
<dbReference type="HOGENOM" id="CLU_088419_0_0_9"/>
<dbReference type="InterPro" id="IPR007044">
    <property type="entry name" value="Cyclodeamin/CycHdrlase"/>
</dbReference>
<dbReference type="eggNOG" id="COG3404">
    <property type="taxonomic scope" value="Bacteria"/>
</dbReference>
<dbReference type="GO" id="GO:0016740">
    <property type="term" value="F:transferase activity"/>
    <property type="evidence" value="ECO:0007669"/>
    <property type="project" value="UniProtKB-KW"/>
</dbReference>
<reference evidence="3" key="1">
    <citation type="submission" date="2011-05" db="EMBL/GenBank/DDBJ databases">
        <title>Complete sequence of Desulfotomaculum ruminis DSM 2154.</title>
        <authorList>
            <person name="Lucas S."/>
            <person name="Copeland A."/>
            <person name="Lapidus A."/>
            <person name="Cheng J.-F."/>
            <person name="Goodwin L."/>
            <person name="Pitluck S."/>
            <person name="Lu M."/>
            <person name="Detter J.C."/>
            <person name="Han C."/>
            <person name="Tapia R."/>
            <person name="Land M."/>
            <person name="Hauser L."/>
            <person name="Kyrpides N."/>
            <person name="Ivanova N."/>
            <person name="Mikhailova N."/>
            <person name="Pagani I."/>
            <person name="Stams A.J.M."/>
            <person name="Plugge C.M."/>
            <person name="Muyzer G."/>
            <person name="Kuever J."/>
            <person name="Parshina S.N."/>
            <person name="Ivanova A.E."/>
            <person name="Nazina T.N."/>
            <person name="Brambilla E."/>
            <person name="Spring S."/>
            <person name="Klenk H.-P."/>
            <person name="Woyke T."/>
        </authorList>
    </citation>
    <scope>NUCLEOTIDE SEQUENCE [LARGE SCALE GENOMIC DNA]</scope>
    <source>
        <strain evidence="3">ATCC 23193 / DSM 2154 / NCIB 8452 / DL</strain>
    </source>
</reference>
<evidence type="ECO:0000313" key="2">
    <source>
        <dbReference type="EMBL" id="AEG61283.1"/>
    </source>
</evidence>
<dbReference type="SUPFAM" id="SSF101262">
    <property type="entry name" value="Methenyltetrahydrofolate cyclohydrolase-like"/>
    <property type="match status" value="1"/>
</dbReference>
<accession>F6DU98</accession>
<keyword evidence="3" id="KW-1185">Reference proteome</keyword>
<reference evidence="2 3" key="2">
    <citation type="journal article" date="2012" name="Stand. Genomic Sci.">
        <title>Complete genome sequence of the sulfate-reducing firmicute Desulfotomaculum ruminis type strain (DL(T)).</title>
        <authorList>
            <person name="Spring S."/>
            <person name="Visser M."/>
            <person name="Lu M."/>
            <person name="Copeland A."/>
            <person name="Lapidus A."/>
            <person name="Lucas S."/>
            <person name="Cheng J.F."/>
            <person name="Han C."/>
            <person name="Tapia R."/>
            <person name="Goodwin L.A."/>
            <person name="Pitluck S."/>
            <person name="Ivanova N."/>
            <person name="Land M."/>
            <person name="Hauser L."/>
            <person name="Larimer F."/>
            <person name="Rohde M."/>
            <person name="Goker M."/>
            <person name="Detter J.C."/>
            <person name="Kyrpides N.C."/>
            <person name="Woyke T."/>
            <person name="Schaap P.J."/>
            <person name="Plugge C.M."/>
            <person name="Muyzer G."/>
            <person name="Kuever J."/>
            <person name="Pereira I.A."/>
            <person name="Parshina S.N."/>
            <person name="Bernier-Latmani R."/>
            <person name="Stams A.J."/>
            <person name="Klenk H.P."/>
        </authorList>
    </citation>
    <scope>NUCLEOTIDE SEQUENCE [LARGE SCALE GENOMIC DNA]</scope>
    <source>
        <strain evidence="3">ATCC 23193 / DSM 2154 / NCIB 8452 / DL</strain>
    </source>
</reference>
<sequence>MLNYLQWTVKELFDRTASAEPEPGGGGVCAMTGGLACGLLAMVARITSGKEKYRDVEVEIQEILGAIEGQREKLQDLARQDMEAFQQFMAALAMPRETEEQKAAREKSKQQAALLSAGVPLDIAAACVENLELAARLASLGSKLAISDVGVGTHLLEASLKGALVMVEANLPYLQDRQVVYHLAAEKERLALRGEELCRNVLETVKTRMK</sequence>
<dbReference type="STRING" id="696281.Desru_3072"/>
<feature type="domain" description="Cyclodeaminase/cyclohydrolase" evidence="1">
    <location>
        <begin position="8"/>
        <end position="188"/>
    </location>
</feature>
<dbReference type="AlphaFoldDB" id="F6DU98"/>
<evidence type="ECO:0000259" key="1">
    <source>
        <dbReference type="Pfam" id="PF04961"/>
    </source>
</evidence>
<dbReference type="Proteomes" id="UP000009234">
    <property type="component" value="Chromosome"/>
</dbReference>
<dbReference type="RefSeq" id="WP_013843035.1">
    <property type="nucleotide sequence ID" value="NC_015589.1"/>
</dbReference>
<dbReference type="EMBL" id="CP002780">
    <property type="protein sequence ID" value="AEG61283.1"/>
    <property type="molecule type" value="Genomic_DNA"/>
</dbReference>
<organism evidence="2 3">
    <name type="scientific">Desulforamulus ruminis (strain ATCC 23193 / DSM 2154 / NCIMB 8452 / DL)</name>
    <name type="common">Desulfotomaculum ruminis</name>
    <dbReference type="NCBI Taxonomy" id="696281"/>
    <lineage>
        <taxon>Bacteria</taxon>
        <taxon>Bacillati</taxon>
        <taxon>Bacillota</taxon>
        <taxon>Clostridia</taxon>
        <taxon>Eubacteriales</taxon>
        <taxon>Peptococcaceae</taxon>
        <taxon>Desulforamulus</taxon>
    </lineage>
</organism>
<gene>
    <name evidence="2" type="ordered locus">Desru_3072</name>
</gene>